<comment type="caution">
    <text evidence="7">The sequence shown here is derived from an EMBL/GenBank/DDBJ whole genome shotgun (WGS) entry which is preliminary data.</text>
</comment>
<dbReference type="InterPro" id="IPR013324">
    <property type="entry name" value="RNA_pol_sigma_r3/r4-like"/>
</dbReference>
<dbReference type="SUPFAM" id="SSF88659">
    <property type="entry name" value="Sigma3 and sigma4 domains of RNA polymerase sigma factors"/>
    <property type="match status" value="1"/>
</dbReference>
<dbReference type="SUPFAM" id="SSF88946">
    <property type="entry name" value="Sigma2 domain of RNA polymerase sigma factors"/>
    <property type="match status" value="1"/>
</dbReference>
<dbReference type="EMBL" id="JAXOFX010000003">
    <property type="protein sequence ID" value="MDZ5471438.1"/>
    <property type="molecule type" value="Genomic_DNA"/>
</dbReference>
<protein>
    <submittedName>
        <fullName evidence="7">Sigma-70 family RNA polymerase sigma factor</fullName>
    </submittedName>
</protein>
<evidence type="ECO:0000256" key="1">
    <source>
        <dbReference type="ARBA" id="ARBA00010641"/>
    </source>
</evidence>
<reference evidence="7 8" key="1">
    <citation type="submission" date="2023-11" db="EMBL/GenBank/DDBJ databases">
        <title>Bacillus jintuensis, isolated from a mudflat on the Beibu Gulf coast.</title>
        <authorList>
            <person name="Li M."/>
        </authorList>
    </citation>
    <scope>NUCLEOTIDE SEQUENCE [LARGE SCALE GENOMIC DNA]</scope>
    <source>
        <strain evidence="7 8">31A1R</strain>
    </source>
</reference>
<comment type="similarity">
    <text evidence="1">Belongs to the sigma-70 factor family. ECF subfamily.</text>
</comment>
<dbReference type="Proteomes" id="UP001290455">
    <property type="component" value="Unassembled WGS sequence"/>
</dbReference>
<keyword evidence="4" id="KW-0804">Transcription</keyword>
<dbReference type="InterPro" id="IPR036388">
    <property type="entry name" value="WH-like_DNA-bd_sf"/>
</dbReference>
<evidence type="ECO:0000313" key="8">
    <source>
        <dbReference type="Proteomes" id="UP001290455"/>
    </source>
</evidence>
<proteinExistence type="inferred from homology"/>
<evidence type="ECO:0000259" key="5">
    <source>
        <dbReference type="Pfam" id="PF04542"/>
    </source>
</evidence>
<evidence type="ECO:0000256" key="2">
    <source>
        <dbReference type="ARBA" id="ARBA00023015"/>
    </source>
</evidence>
<organism evidence="7 8">
    <name type="scientific">Robertmurraya mangrovi</name>
    <dbReference type="NCBI Taxonomy" id="3098077"/>
    <lineage>
        <taxon>Bacteria</taxon>
        <taxon>Bacillati</taxon>
        <taxon>Bacillota</taxon>
        <taxon>Bacilli</taxon>
        <taxon>Bacillales</taxon>
        <taxon>Bacillaceae</taxon>
        <taxon>Robertmurraya</taxon>
    </lineage>
</organism>
<dbReference type="Gene3D" id="1.10.10.10">
    <property type="entry name" value="Winged helix-like DNA-binding domain superfamily/Winged helix DNA-binding domain"/>
    <property type="match status" value="1"/>
</dbReference>
<dbReference type="Pfam" id="PF08281">
    <property type="entry name" value="Sigma70_r4_2"/>
    <property type="match status" value="1"/>
</dbReference>
<dbReference type="PANTHER" id="PTHR43133:SF60">
    <property type="entry name" value="RNA POLYMERASE SIGMA FACTOR SIGV"/>
    <property type="match status" value="1"/>
</dbReference>
<sequence>METSLNEDALIEMNIEAQLEAIMIEYGTELSLLAYTYVKNVETSKDIVQNVFIKCYKHLHSFQGHSTVKTWLYRITINECKDFLRSAFFRKVIPIGLIKDEQKQATNTPETALIYKSNQQEMLNTILLLPPKYREVILLFYIQELSHQEIIETLGINSNTLKTRLSRAKARLHTIMEEEFKHGQ</sequence>
<dbReference type="NCBIfam" id="TIGR02937">
    <property type="entry name" value="sigma70-ECF"/>
    <property type="match status" value="1"/>
</dbReference>
<dbReference type="InterPro" id="IPR014284">
    <property type="entry name" value="RNA_pol_sigma-70_dom"/>
</dbReference>
<feature type="domain" description="RNA polymerase sigma factor 70 region 4 type 2" evidence="6">
    <location>
        <begin position="120"/>
        <end position="172"/>
    </location>
</feature>
<keyword evidence="8" id="KW-1185">Reference proteome</keyword>
<dbReference type="Pfam" id="PF04542">
    <property type="entry name" value="Sigma70_r2"/>
    <property type="match status" value="1"/>
</dbReference>
<feature type="domain" description="RNA polymerase sigma-70 region 2" evidence="5">
    <location>
        <begin position="31"/>
        <end position="86"/>
    </location>
</feature>
<dbReference type="InterPro" id="IPR039425">
    <property type="entry name" value="RNA_pol_sigma-70-like"/>
</dbReference>
<evidence type="ECO:0000256" key="3">
    <source>
        <dbReference type="ARBA" id="ARBA00023082"/>
    </source>
</evidence>
<keyword evidence="2" id="KW-0805">Transcription regulation</keyword>
<evidence type="ECO:0000259" key="6">
    <source>
        <dbReference type="Pfam" id="PF08281"/>
    </source>
</evidence>
<dbReference type="InterPro" id="IPR007627">
    <property type="entry name" value="RNA_pol_sigma70_r2"/>
</dbReference>
<accession>A0ABU5IW99</accession>
<dbReference type="InterPro" id="IPR013325">
    <property type="entry name" value="RNA_pol_sigma_r2"/>
</dbReference>
<dbReference type="PANTHER" id="PTHR43133">
    <property type="entry name" value="RNA POLYMERASE ECF-TYPE SIGMA FACTO"/>
    <property type="match status" value="1"/>
</dbReference>
<dbReference type="CDD" id="cd06171">
    <property type="entry name" value="Sigma70_r4"/>
    <property type="match status" value="1"/>
</dbReference>
<dbReference type="Gene3D" id="1.10.1740.10">
    <property type="match status" value="1"/>
</dbReference>
<gene>
    <name evidence="7" type="ORF">SM124_06720</name>
</gene>
<evidence type="ECO:0000256" key="4">
    <source>
        <dbReference type="ARBA" id="ARBA00023163"/>
    </source>
</evidence>
<keyword evidence="3" id="KW-0731">Sigma factor</keyword>
<name>A0ABU5IW99_9BACI</name>
<dbReference type="RefSeq" id="WP_322445733.1">
    <property type="nucleotide sequence ID" value="NZ_JAXOFX010000003.1"/>
</dbReference>
<dbReference type="InterPro" id="IPR013249">
    <property type="entry name" value="RNA_pol_sigma70_r4_t2"/>
</dbReference>
<evidence type="ECO:0000313" key="7">
    <source>
        <dbReference type="EMBL" id="MDZ5471438.1"/>
    </source>
</evidence>